<dbReference type="PANTHER" id="PTHR12922">
    <property type="entry name" value="UBIQUINONE BIOSYNTHESIS PROTEIN"/>
    <property type="match status" value="1"/>
</dbReference>
<dbReference type="InterPro" id="IPR007715">
    <property type="entry name" value="Coq4"/>
</dbReference>
<evidence type="ECO:0000256" key="4">
    <source>
        <dbReference type="ARBA" id="ARBA00023136"/>
    </source>
</evidence>
<dbReference type="GO" id="GO:0120539">
    <property type="term" value="F:4-hydroxy-3-methoxy-5-polyprenylbenzoate decarboxylase activity"/>
    <property type="evidence" value="ECO:0007669"/>
    <property type="project" value="UniProtKB-EC"/>
</dbReference>
<dbReference type="STRING" id="578462.A0A0L0T2B7"/>
<reference evidence="8 9" key="1">
    <citation type="submission" date="2009-11" db="EMBL/GenBank/DDBJ databases">
        <title>Annotation of Allomyces macrogynus ATCC 38327.</title>
        <authorList>
            <consortium name="The Broad Institute Genome Sequencing Platform"/>
            <person name="Russ C."/>
            <person name="Cuomo C."/>
            <person name="Burger G."/>
            <person name="Gray M.W."/>
            <person name="Holland P.W.H."/>
            <person name="King N."/>
            <person name="Lang F.B.F."/>
            <person name="Roger A.J."/>
            <person name="Ruiz-Trillo I."/>
            <person name="Young S.K."/>
            <person name="Zeng Q."/>
            <person name="Gargeya S."/>
            <person name="Fitzgerald M."/>
            <person name="Haas B."/>
            <person name="Abouelleil A."/>
            <person name="Alvarado L."/>
            <person name="Arachchi H.M."/>
            <person name="Berlin A."/>
            <person name="Chapman S.B."/>
            <person name="Gearin G."/>
            <person name="Goldberg J."/>
            <person name="Griggs A."/>
            <person name="Gujja S."/>
            <person name="Hansen M."/>
            <person name="Heiman D."/>
            <person name="Howarth C."/>
            <person name="Larimer J."/>
            <person name="Lui A."/>
            <person name="MacDonald P.J.P."/>
            <person name="McCowen C."/>
            <person name="Montmayeur A."/>
            <person name="Murphy C."/>
            <person name="Neiman D."/>
            <person name="Pearson M."/>
            <person name="Priest M."/>
            <person name="Roberts A."/>
            <person name="Saif S."/>
            <person name="Shea T."/>
            <person name="Sisk P."/>
            <person name="Stolte C."/>
            <person name="Sykes S."/>
            <person name="Wortman J."/>
            <person name="Nusbaum C."/>
            <person name="Birren B."/>
        </authorList>
    </citation>
    <scope>NUCLEOTIDE SEQUENCE [LARGE SCALE GENOMIC DNA]</scope>
    <source>
        <strain evidence="8 9">ATCC 38327</strain>
    </source>
</reference>
<evidence type="ECO:0000256" key="1">
    <source>
        <dbReference type="ARBA" id="ARBA00022688"/>
    </source>
</evidence>
<evidence type="ECO:0000256" key="2">
    <source>
        <dbReference type="ARBA" id="ARBA00022792"/>
    </source>
</evidence>
<keyword evidence="4 7" id="KW-0472">Membrane</keyword>
<dbReference type="EMBL" id="GG745358">
    <property type="protein sequence ID" value="KNE68724.1"/>
    <property type="molecule type" value="Genomic_DNA"/>
</dbReference>
<keyword evidence="1 7" id="KW-0831">Ubiquinone biosynthesis</keyword>
<comment type="cofactor">
    <cofactor evidence="7">
        <name>Zn(2+)</name>
        <dbReference type="ChEBI" id="CHEBI:29105"/>
    </cofactor>
</comment>
<protein>
    <recommendedName>
        <fullName evidence="6">4-hydroxy-3-methoxy-5-polyprenylbenzoate decarboxylase</fullName>
    </recommendedName>
</protein>
<evidence type="ECO:0000256" key="5">
    <source>
        <dbReference type="ARBA" id="ARBA00023239"/>
    </source>
</evidence>
<proteinExistence type="inferred from homology"/>
<keyword evidence="7" id="KW-0862">Zinc</keyword>
<comment type="subunit">
    <text evidence="7">Component of a multi-subunit COQ enzyme complex, composed of at least COQ3, COQ4, COQ5, COQ6, COQ7 and COQ9.</text>
</comment>
<dbReference type="UniPathway" id="UPA00232"/>
<organism evidence="8 9">
    <name type="scientific">Allomyces macrogynus (strain ATCC 38327)</name>
    <name type="common">Allomyces javanicus var. macrogynus</name>
    <dbReference type="NCBI Taxonomy" id="578462"/>
    <lineage>
        <taxon>Eukaryota</taxon>
        <taxon>Fungi</taxon>
        <taxon>Fungi incertae sedis</taxon>
        <taxon>Blastocladiomycota</taxon>
        <taxon>Blastocladiomycetes</taxon>
        <taxon>Blastocladiales</taxon>
        <taxon>Blastocladiaceae</taxon>
        <taxon>Allomyces</taxon>
    </lineage>
</organism>
<evidence type="ECO:0000256" key="3">
    <source>
        <dbReference type="ARBA" id="ARBA00023128"/>
    </source>
</evidence>
<evidence type="ECO:0000313" key="8">
    <source>
        <dbReference type="EMBL" id="KNE68724.1"/>
    </source>
</evidence>
<evidence type="ECO:0000313" key="9">
    <source>
        <dbReference type="Proteomes" id="UP000054350"/>
    </source>
</evidence>
<feature type="binding site" evidence="7">
    <location>
        <position position="146"/>
    </location>
    <ligand>
        <name>Zn(2+)</name>
        <dbReference type="ChEBI" id="CHEBI:29105"/>
    </ligand>
</feature>
<gene>
    <name evidence="7" type="primary">COQ4</name>
    <name evidence="8" type="ORF">AMAG_13365</name>
</gene>
<feature type="binding site" evidence="7">
    <location>
        <position position="130"/>
    </location>
    <ligand>
        <name>Zn(2+)</name>
        <dbReference type="ChEBI" id="CHEBI:29105"/>
    </ligand>
</feature>
<dbReference type="Pfam" id="PF05019">
    <property type="entry name" value="Coq4"/>
    <property type="match status" value="1"/>
</dbReference>
<comment type="subcellular location">
    <subcellularLocation>
        <location evidence="7">Mitochondrion inner membrane</location>
        <topology evidence="7">Peripheral membrane protein</topology>
        <orientation evidence="7">Matrix side</orientation>
    </subcellularLocation>
</comment>
<comment type="pathway">
    <text evidence="7">Cofactor biosynthesis; ubiquinone biosynthesis.</text>
</comment>
<keyword evidence="9" id="KW-1185">Reference proteome</keyword>
<dbReference type="PANTHER" id="PTHR12922:SF7">
    <property type="entry name" value="UBIQUINONE BIOSYNTHESIS PROTEIN COQ4 HOMOLOG, MITOCHONDRIAL"/>
    <property type="match status" value="1"/>
</dbReference>
<keyword evidence="2 7" id="KW-0999">Mitochondrion inner membrane</keyword>
<dbReference type="GO" id="GO:0008270">
    <property type="term" value="F:zinc ion binding"/>
    <property type="evidence" value="ECO:0007669"/>
    <property type="project" value="UniProtKB-UniRule"/>
</dbReference>
<dbReference type="OrthoDB" id="4249at2759"/>
<dbReference type="Proteomes" id="UP000054350">
    <property type="component" value="Unassembled WGS sequence"/>
</dbReference>
<dbReference type="OMA" id="YYERHFH"/>
<name>A0A0L0T2B7_ALLM3</name>
<sequence>MKLYPTHIPTSLFEKVLLTVGGGLKALHDPLRADMVAAVGETTGRAALVRLRDQMLRSSTGRRILRERPIITSETFPPFRLEALPESTLGGAYYHGFMQKHGYVPESRVPVHFIDDAELAYVMLRYRQVHDLWHAMTGLPPTVEGELALKAFEYAQTGLPMTALGAALGPVLLSHNERARLVSTYLPWAVMAGTRAKPLMNVYYEEVLEEDLEALRQELRVTPAPALA</sequence>
<keyword evidence="7" id="KW-0479">Metal-binding</keyword>
<keyword evidence="3 7" id="KW-0496">Mitochondrion</keyword>
<dbReference type="GO" id="GO:0031314">
    <property type="term" value="C:extrinsic component of mitochondrial inner membrane"/>
    <property type="evidence" value="ECO:0007669"/>
    <property type="project" value="UniProtKB-UniRule"/>
</dbReference>
<evidence type="ECO:0000256" key="6">
    <source>
        <dbReference type="ARBA" id="ARBA00081568"/>
    </source>
</evidence>
<dbReference type="VEuPathDB" id="FungiDB:AMAG_13365"/>
<feature type="binding site" evidence="7">
    <location>
        <position position="131"/>
    </location>
    <ligand>
        <name>Zn(2+)</name>
        <dbReference type="ChEBI" id="CHEBI:29105"/>
    </ligand>
</feature>
<keyword evidence="5 7" id="KW-0456">Lyase</keyword>
<feature type="binding site" evidence="7">
    <location>
        <position position="134"/>
    </location>
    <ligand>
        <name>Zn(2+)</name>
        <dbReference type="ChEBI" id="CHEBI:29105"/>
    </ligand>
</feature>
<dbReference type="eggNOG" id="KOG3244">
    <property type="taxonomic scope" value="Eukaryota"/>
</dbReference>
<accession>A0A0L0T2B7</accession>
<comment type="function">
    <text evidence="7">Lyase that catalyzes the C1-decarboxylation of 4-hydroxy-3-methoxy-5-(all-trans-polyprenyl)benzoic acid into 2-methoxy-6-(all-trans-polyprenyl)phenol during ubiquinone biosynthesis.</text>
</comment>
<evidence type="ECO:0000256" key="7">
    <source>
        <dbReference type="HAMAP-Rule" id="MF_03111"/>
    </source>
</evidence>
<dbReference type="InterPro" id="IPR027540">
    <property type="entry name" value="Coq4_euk"/>
</dbReference>
<reference evidence="9" key="2">
    <citation type="submission" date="2009-11" db="EMBL/GenBank/DDBJ databases">
        <title>The Genome Sequence of Allomyces macrogynus strain ATCC 38327.</title>
        <authorList>
            <consortium name="The Broad Institute Genome Sequencing Platform"/>
            <person name="Russ C."/>
            <person name="Cuomo C."/>
            <person name="Shea T."/>
            <person name="Young S.K."/>
            <person name="Zeng Q."/>
            <person name="Koehrsen M."/>
            <person name="Haas B."/>
            <person name="Borodovsky M."/>
            <person name="Guigo R."/>
            <person name="Alvarado L."/>
            <person name="Berlin A."/>
            <person name="Borenstein D."/>
            <person name="Chen Z."/>
            <person name="Engels R."/>
            <person name="Freedman E."/>
            <person name="Gellesch M."/>
            <person name="Goldberg J."/>
            <person name="Griggs A."/>
            <person name="Gujja S."/>
            <person name="Heiman D."/>
            <person name="Hepburn T."/>
            <person name="Howarth C."/>
            <person name="Jen D."/>
            <person name="Larson L."/>
            <person name="Lewis B."/>
            <person name="Mehta T."/>
            <person name="Park D."/>
            <person name="Pearson M."/>
            <person name="Roberts A."/>
            <person name="Saif S."/>
            <person name="Shenoy N."/>
            <person name="Sisk P."/>
            <person name="Stolte C."/>
            <person name="Sykes S."/>
            <person name="Walk T."/>
            <person name="White J."/>
            <person name="Yandava C."/>
            <person name="Burger G."/>
            <person name="Gray M.W."/>
            <person name="Holland P.W.H."/>
            <person name="King N."/>
            <person name="Lang F.B.F."/>
            <person name="Roger A.J."/>
            <person name="Ruiz-Trillo I."/>
            <person name="Lander E."/>
            <person name="Nusbaum C."/>
        </authorList>
    </citation>
    <scope>NUCLEOTIDE SEQUENCE [LARGE SCALE GENOMIC DNA]</scope>
    <source>
        <strain evidence="9">ATCC 38327</strain>
    </source>
</reference>
<dbReference type="HAMAP" id="MF_03111">
    <property type="entry name" value="Coq4"/>
    <property type="match status" value="1"/>
</dbReference>
<comment type="catalytic activity">
    <reaction evidence="7">
        <text>a 4-hydroxy-3-methoxy-5-(all-trans-polyprenyl)benzoate + H(+) = a 2-methoxy-6-(all-trans-polyprenyl)phenol + CO2</text>
        <dbReference type="Rhea" id="RHEA:81179"/>
        <dbReference type="Rhea" id="RHEA-COMP:9551"/>
        <dbReference type="Rhea" id="RHEA-COMP:10931"/>
        <dbReference type="ChEBI" id="CHEBI:15378"/>
        <dbReference type="ChEBI" id="CHEBI:16526"/>
        <dbReference type="ChEBI" id="CHEBI:62731"/>
        <dbReference type="ChEBI" id="CHEBI:84443"/>
        <dbReference type="EC" id="4.1.1.130"/>
    </reaction>
</comment>
<comment type="similarity">
    <text evidence="7">Belongs to the COQ4 family.</text>
</comment>
<dbReference type="AlphaFoldDB" id="A0A0L0T2B7"/>